<comment type="caution">
    <text evidence="2">The sequence shown here is derived from an EMBL/GenBank/DDBJ whole genome shotgun (WGS) entry which is preliminary data.</text>
</comment>
<reference evidence="2" key="1">
    <citation type="submission" date="2021-06" db="EMBL/GenBank/DDBJ databases">
        <authorList>
            <person name="Kallberg Y."/>
            <person name="Tangrot J."/>
            <person name="Rosling A."/>
        </authorList>
    </citation>
    <scope>NUCLEOTIDE SEQUENCE</scope>
    <source>
        <strain evidence="2">MT106</strain>
    </source>
</reference>
<gene>
    <name evidence="2" type="ORF">AGERDE_LOCUS7113</name>
</gene>
<evidence type="ECO:0000313" key="2">
    <source>
        <dbReference type="EMBL" id="CAG8560201.1"/>
    </source>
</evidence>
<keyword evidence="1" id="KW-0732">Signal</keyword>
<proteinExistence type="predicted"/>
<dbReference type="AlphaFoldDB" id="A0A9N9BBC2"/>
<sequence length="46" mass="5276">MPLVIPLLFLSCVLLTIYTESGFHTPERQIHDHSDINLADLHKYSP</sequence>
<dbReference type="EMBL" id="CAJVPL010001228">
    <property type="protein sequence ID" value="CAG8560201.1"/>
    <property type="molecule type" value="Genomic_DNA"/>
</dbReference>
<evidence type="ECO:0000256" key="1">
    <source>
        <dbReference type="SAM" id="SignalP"/>
    </source>
</evidence>
<name>A0A9N9BBC2_9GLOM</name>
<feature type="signal peptide" evidence="1">
    <location>
        <begin position="1"/>
        <end position="22"/>
    </location>
</feature>
<feature type="non-terminal residue" evidence="2">
    <location>
        <position position="46"/>
    </location>
</feature>
<protein>
    <submittedName>
        <fullName evidence="2">8918_t:CDS:1</fullName>
    </submittedName>
</protein>
<keyword evidence="3" id="KW-1185">Reference proteome</keyword>
<organism evidence="2 3">
    <name type="scientific">Ambispora gerdemannii</name>
    <dbReference type="NCBI Taxonomy" id="144530"/>
    <lineage>
        <taxon>Eukaryota</taxon>
        <taxon>Fungi</taxon>
        <taxon>Fungi incertae sedis</taxon>
        <taxon>Mucoromycota</taxon>
        <taxon>Glomeromycotina</taxon>
        <taxon>Glomeromycetes</taxon>
        <taxon>Archaeosporales</taxon>
        <taxon>Ambisporaceae</taxon>
        <taxon>Ambispora</taxon>
    </lineage>
</organism>
<dbReference type="Proteomes" id="UP000789831">
    <property type="component" value="Unassembled WGS sequence"/>
</dbReference>
<feature type="chain" id="PRO_5040279747" evidence="1">
    <location>
        <begin position="23"/>
        <end position="46"/>
    </location>
</feature>
<accession>A0A9N9BBC2</accession>
<evidence type="ECO:0000313" key="3">
    <source>
        <dbReference type="Proteomes" id="UP000789831"/>
    </source>
</evidence>